<feature type="binding site" evidence="8">
    <location>
        <position position="397"/>
    </location>
    <ligand>
        <name>substrate</name>
    </ligand>
</feature>
<dbReference type="PANTHER" id="PTHR21568">
    <property type="entry name" value="TRNA PSEUDOURIDINE SYNTHASE PUS10"/>
    <property type="match status" value="1"/>
</dbReference>
<feature type="domain" description="Pus10 THUMP" evidence="10">
    <location>
        <begin position="99"/>
        <end position="175"/>
    </location>
</feature>
<dbReference type="NCBIfam" id="TIGR01213">
    <property type="entry name" value="pseudo_Pus10arc"/>
    <property type="match status" value="1"/>
</dbReference>
<evidence type="ECO:0000256" key="7">
    <source>
        <dbReference type="ARBA" id="ARBA00058132"/>
    </source>
</evidence>
<feature type="domain" description="Pus10-like C-terminal" evidence="9">
    <location>
        <begin position="190"/>
        <end position="431"/>
    </location>
</feature>
<accession>A0A523BAY9</accession>
<dbReference type="InterPro" id="IPR055174">
    <property type="entry name" value="Pus10_THUMP_arc"/>
</dbReference>
<keyword evidence="3 8" id="KW-0819">tRNA processing</keyword>
<dbReference type="InterPro" id="IPR005912">
    <property type="entry name" value="Pus10"/>
</dbReference>
<dbReference type="FunFam" id="3.30.70.2510:FF:000001">
    <property type="entry name" value="tRNA pseudouridine synthase Pus10"/>
    <property type="match status" value="1"/>
</dbReference>
<evidence type="ECO:0000256" key="1">
    <source>
        <dbReference type="ARBA" id="ARBA00000385"/>
    </source>
</evidence>
<evidence type="ECO:0000256" key="6">
    <source>
        <dbReference type="ARBA" id="ARBA00050950"/>
    </source>
</evidence>
<evidence type="ECO:0000256" key="2">
    <source>
        <dbReference type="ARBA" id="ARBA00009652"/>
    </source>
</evidence>
<reference evidence="11 12" key="1">
    <citation type="journal article" date="2019" name="Nat. Microbiol.">
        <title>Expanding anaerobic alkane metabolism in the domain of Archaea.</title>
        <authorList>
            <person name="Wang Y."/>
            <person name="Wegener G."/>
            <person name="Hou J."/>
            <person name="Wang F."/>
            <person name="Xiao X."/>
        </authorList>
    </citation>
    <scope>NUCLEOTIDE SEQUENCE [LARGE SCALE GENOMIC DNA]</scope>
    <source>
        <strain evidence="11">WYZ-LMO10</strain>
    </source>
</reference>
<comment type="function">
    <text evidence="7 8">Responsible for synthesis of pseudouridine from uracil-54 and uracil-55 in the psi GC loop of transfer RNAs.</text>
</comment>
<comment type="caution">
    <text evidence="11">The sequence shown here is derived from an EMBL/GenBank/DDBJ whole genome shotgun (WGS) entry which is preliminary data.</text>
</comment>
<dbReference type="AlphaFoldDB" id="A0A523BAY9"/>
<dbReference type="Proteomes" id="UP000315399">
    <property type="component" value="Unassembled WGS sequence"/>
</dbReference>
<evidence type="ECO:0000256" key="3">
    <source>
        <dbReference type="ARBA" id="ARBA00022694"/>
    </source>
</evidence>
<evidence type="ECO:0000313" key="12">
    <source>
        <dbReference type="Proteomes" id="UP000315399"/>
    </source>
</evidence>
<evidence type="ECO:0000259" key="9">
    <source>
        <dbReference type="Pfam" id="PF21238"/>
    </source>
</evidence>
<dbReference type="Pfam" id="PF22023">
    <property type="entry name" value="Pus10_THUMP_arc"/>
    <property type="match status" value="1"/>
</dbReference>
<evidence type="ECO:0000313" key="11">
    <source>
        <dbReference type="EMBL" id="TDA38103.1"/>
    </source>
</evidence>
<dbReference type="GO" id="GO:0031119">
    <property type="term" value="P:tRNA pseudouridine synthesis"/>
    <property type="evidence" value="ECO:0007669"/>
    <property type="project" value="UniProtKB-UniRule"/>
</dbReference>
<comment type="catalytic activity">
    <reaction evidence="6 8">
        <text>uridine(54) in tRNA = pseudouridine(54) in tRNA</text>
        <dbReference type="Rhea" id="RHEA:57876"/>
        <dbReference type="Rhea" id="RHEA-COMP:10193"/>
        <dbReference type="Rhea" id="RHEA-COMP:14141"/>
        <dbReference type="ChEBI" id="CHEBI:65314"/>
        <dbReference type="ChEBI" id="CHEBI:65315"/>
    </reaction>
</comment>
<comment type="catalytic activity">
    <reaction evidence="1 8">
        <text>uridine(55) in tRNA = pseudouridine(55) in tRNA</text>
        <dbReference type="Rhea" id="RHEA:42532"/>
        <dbReference type="Rhea" id="RHEA-COMP:10101"/>
        <dbReference type="Rhea" id="RHEA-COMP:10102"/>
        <dbReference type="ChEBI" id="CHEBI:65314"/>
        <dbReference type="ChEBI" id="CHEBI:65315"/>
        <dbReference type="EC" id="5.4.99.25"/>
    </reaction>
</comment>
<dbReference type="EMBL" id="QNVH01000047">
    <property type="protein sequence ID" value="TDA38103.1"/>
    <property type="molecule type" value="Genomic_DNA"/>
</dbReference>
<gene>
    <name evidence="8" type="primary">pus10</name>
    <name evidence="11" type="ORF">DSO08_04715</name>
</gene>
<dbReference type="Gene3D" id="3.30.70.3190">
    <property type="match status" value="1"/>
</dbReference>
<dbReference type="Gene3D" id="3.30.70.2510">
    <property type="match status" value="1"/>
</dbReference>
<dbReference type="EC" id="5.4.99.25" evidence="8"/>
<evidence type="ECO:0000256" key="5">
    <source>
        <dbReference type="ARBA" id="ARBA00023235"/>
    </source>
</evidence>
<dbReference type="SUPFAM" id="SSF55120">
    <property type="entry name" value="Pseudouridine synthase"/>
    <property type="match status" value="1"/>
</dbReference>
<organism evidence="11 12">
    <name type="scientific">Thermoproteota archaeon</name>
    <dbReference type="NCBI Taxonomy" id="2056631"/>
    <lineage>
        <taxon>Archaea</taxon>
        <taxon>Thermoproteota</taxon>
    </lineage>
</organism>
<dbReference type="GO" id="GO:0160148">
    <property type="term" value="F:tRNA pseudouridine(55) synthase activity"/>
    <property type="evidence" value="ECO:0007669"/>
    <property type="project" value="UniProtKB-EC"/>
</dbReference>
<proteinExistence type="inferred from homology"/>
<dbReference type="FunFam" id="3.30.70.3190:FF:000001">
    <property type="entry name" value="tRNA pseudouridine synthase Pus10"/>
    <property type="match status" value="1"/>
</dbReference>
<dbReference type="InterPro" id="IPR020103">
    <property type="entry name" value="PsdUridine_synth_cat_dom_sf"/>
</dbReference>
<evidence type="ECO:0000259" key="10">
    <source>
        <dbReference type="Pfam" id="PF22023"/>
    </source>
</evidence>
<feature type="active site" description="Nucleophile" evidence="8">
    <location>
        <position position="257"/>
    </location>
</feature>
<dbReference type="HAMAP" id="MF_01893">
    <property type="entry name" value="Pus10_arch"/>
    <property type="match status" value="1"/>
</dbReference>
<dbReference type="InterPro" id="IPR048741">
    <property type="entry name" value="Pus10-like_C"/>
</dbReference>
<evidence type="ECO:0000256" key="4">
    <source>
        <dbReference type="ARBA" id="ARBA00022884"/>
    </source>
</evidence>
<comment type="similarity">
    <text evidence="2 8">Belongs to the pseudouridine synthase Pus10 family.</text>
</comment>
<sequence length="437" mass="48466">MVLDDARRMLSKYTLCDSCLGRQFGGLVKGVTNRERGRAIKLVLALEGHRELVKGGGDELLKTLINNGLFQPAANVLGLQVEGKECAICGGLMERIGEYAEGVAKALEGLDYDNFLIGVRVSGDLAEREDKIRAEFGIEFGESMRMECSREIGKEVSRITGKVVEFKKPDVVVLVEVPGPKISVRPMPLYISGRYRKLVRGIPQSKWDCVHCRGRGCEVCHGTGKIYPTSVEEIIVGPVLERTGGKSAKFHGAGREDVDAIVIGNGRPFVVEIKEPRMRRVDLKELEDEINRRAEGKVEVLGLAFSDKKTVRSLKERAKVAEKSYRALVVVDREITEGDLEKIEKSFNGCLINQYTPKRVLHRRADKLRVKKVYEMRAKKLDSNRIELLVRCQGGLYVKELISGDDGRTKPSVSEVLGAGARCLELDVISVSEVGVQ</sequence>
<dbReference type="Pfam" id="PF21238">
    <property type="entry name" value="Pus10_C"/>
    <property type="match status" value="1"/>
</dbReference>
<keyword evidence="5 8" id="KW-0413">Isomerase</keyword>
<evidence type="ECO:0000256" key="8">
    <source>
        <dbReference type="HAMAP-Rule" id="MF_01893"/>
    </source>
</evidence>
<feature type="binding site" evidence="8">
    <location>
        <position position="325"/>
    </location>
    <ligand>
        <name>substrate</name>
    </ligand>
</feature>
<name>A0A523BAY9_9CREN</name>
<keyword evidence="4 8" id="KW-0694">RNA-binding</keyword>
<dbReference type="PANTHER" id="PTHR21568:SF0">
    <property type="entry name" value="TRNA PSEUDOURIDINE SYNTHASE PUS10"/>
    <property type="match status" value="1"/>
</dbReference>
<dbReference type="GO" id="GO:0000049">
    <property type="term" value="F:tRNA binding"/>
    <property type="evidence" value="ECO:0007669"/>
    <property type="project" value="InterPro"/>
</dbReference>
<dbReference type="InterPro" id="IPR039894">
    <property type="entry name" value="Pus10-like"/>
</dbReference>
<protein>
    <recommendedName>
        <fullName evidence="8">tRNA pseudouridine synthase Pus10</fullName>
        <ecNumber evidence="8">5.4.99.25</ecNumber>
    </recommendedName>
    <alternativeName>
        <fullName evidence="8">tRNA pseudouridine 54/55 synthase</fullName>
        <shortName evidence="8">Psi54/55 synthase</shortName>
    </alternativeName>
</protein>